<evidence type="ECO:0000256" key="2">
    <source>
        <dbReference type="ARBA" id="ARBA00022801"/>
    </source>
</evidence>
<protein>
    <recommendedName>
        <fullName evidence="3">N-succinylarginine dihydrolase</fullName>
        <ecNumber evidence="3">3.5.3.23</ecNumber>
    </recommendedName>
</protein>
<feature type="binding site" evidence="3">
    <location>
        <position position="193"/>
    </location>
    <ligand>
        <name>substrate</name>
    </ligand>
</feature>
<dbReference type="GO" id="GO:0019544">
    <property type="term" value="P:L-arginine catabolic process to L-glutamate"/>
    <property type="evidence" value="ECO:0007669"/>
    <property type="project" value="UniProtKB-UniRule"/>
</dbReference>
<dbReference type="EC" id="3.5.3.23" evidence="3"/>
<dbReference type="NCBIfam" id="NF009789">
    <property type="entry name" value="PRK13281.1"/>
    <property type="match status" value="1"/>
</dbReference>
<comment type="similarity">
    <text evidence="3">Belongs to the succinylarginine dihydrolase family.</text>
</comment>
<dbReference type="PANTHER" id="PTHR30420:SF2">
    <property type="entry name" value="N-SUCCINYLARGININE DIHYDROLASE"/>
    <property type="match status" value="1"/>
</dbReference>
<feature type="binding site" evidence="3">
    <location>
        <position position="339"/>
    </location>
    <ligand>
        <name>substrate</name>
    </ligand>
</feature>
<feature type="binding site" evidence="3">
    <location>
        <begin position="18"/>
        <end position="27"/>
    </location>
    <ligand>
        <name>substrate</name>
    </ligand>
</feature>
<dbReference type="SUPFAM" id="SSF55909">
    <property type="entry name" value="Pentein"/>
    <property type="match status" value="1"/>
</dbReference>
<dbReference type="RefSeq" id="WP_183984618.1">
    <property type="nucleotide sequence ID" value="NZ_JACIEV010000005.1"/>
</dbReference>
<gene>
    <name evidence="3" type="primary">astB</name>
    <name evidence="4" type="ORF">GGQ80_002180</name>
</gene>
<comment type="pathway">
    <text evidence="3">Amino-acid degradation; L-arginine degradation via AST pathway; L-glutamate and succinate from L-arginine: step 2/5.</text>
</comment>
<dbReference type="InterPro" id="IPR007079">
    <property type="entry name" value="SuccinylArg_d-Hdrlase_AstB"/>
</dbReference>
<dbReference type="GO" id="GO:0019545">
    <property type="term" value="P:L-arginine catabolic process to succinate"/>
    <property type="evidence" value="ECO:0007669"/>
    <property type="project" value="UniProtKB-UniRule"/>
</dbReference>
<keyword evidence="1 3" id="KW-0056">Arginine metabolism</keyword>
<dbReference type="Gene3D" id="3.75.10.20">
    <property type="entry name" value="Succinylarginine dihydrolase"/>
    <property type="match status" value="1"/>
</dbReference>
<evidence type="ECO:0000256" key="3">
    <source>
        <dbReference type="HAMAP-Rule" id="MF_01172"/>
    </source>
</evidence>
<proteinExistence type="inferred from homology"/>
<evidence type="ECO:0000313" key="5">
    <source>
        <dbReference type="Proteomes" id="UP000529795"/>
    </source>
</evidence>
<comment type="catalytic activity">
    <reaction evidence="3">
        <text>N(2)-succinyl-L-arginine + 2 H2O + 2 H(+) = N(2)-succinyl-L-ornithine + 2 NH4(+) + CO2</text>
        <dbReference type="Rhea" id="RHEA:19533"/>
        <dbReference type="ChEBI" id="CHEBI:15377"/>
        <dbReference type="ChEBI" id="CHEBI:15378"/>
        <dbReference type="ChEBI" id="CHEBI:16526"/>
        <dbReference type="ChEBI" id="CHEBI:28938"/>
        <dbReference type="ChEBI" id="CHEBI:58241"/>
        <dbReference type="ChEBI" id="CHEBI:58514"/>
        <dbReference type="EC" id="3.5.3.23"/>
    </reaction>
</comment>
<evidence type="ECO:0000256" key="1">
    <source>
        <dbReference type="ARBA" id="ARBA00022503"/>
    </source>
</evidence>
<feature type="binding site" evidence="3">
    <location>
        <position position="231"/>
    </location>
    <ligand>
        <name>substrate</name>
    </ligand>
</feature>
<dbReference type="GO" id="GO:0009015">
    <property type="term" value="F:N-succinylarginine dihydrolase activity"/>
    <property type="evidence" value="ECO:0007669"/>
    <property type="project" value="UniProtKB-UniRule"/>
</dbReference>
<dbReference type="PANTHER" id="PTHR30420">
    <property type="entry name" value="N-SUCCINYLARGININE DIHYDROLASE"/>
    <property type="match status" value="1"/>
</dbReference>
<feature type="binding site" evidence="3">
    <location>
        <begin position="127"/>
        <end position="128"/>
    </location>
    <ligand>
        <name>substrate</name>
    </ligand>
</feature>
<evidence type="ECO:0000313" key="4">
    <source>
        <dbReference type="EMBL" id="MBB4154270.1"/>
    </source>
</evidence>
<comment type="function">
    <text evidence="3">Catalyzes the hydrolysis of N(2)-succinylarginine into N(2)-succinylornithine, ammonia and CO(2).</text>
</comment>
<dbReference type="Proteomes" id="UP000529795">
    <property type="component" value="Unassembled WGS sequence"/>
</dbReference>
<comment type="subunit">
    <text evidence="3">Homodimer.</text>
</comment>
<feature type="active site" evidence="3">
    <location>
        <position position="161"/>
    </location>
</feature>
<dbReference type="AlphaFoldDB" id="A0A840F8G5"/>
<organism evidence="4 5">
    <name type="scientific">Sphingomonas jinjuensis</name>
    <dbReference type="NCBI Taxonomy" id="535907"/>
    <lineage>
        <taxon>Bacteria</taxon>
        <taxon>Pseudomonadati</taxon>
        <taxon>Pseudomonadota</taxon>
        <taxon>Alphaproteobacteria</taxon>
        <taxon>Sphingomonadales</taxon>
        <taxon>Sphingomonadaceae</taxon>
        <taxon>Sphingomonas</taxon>
    </lineage>
</organism>
<dbReference type="InterPro" id="IPR037031">
    <property type="entry name" value="AstB_sf"/>
</dbReference>
<feature type="active site" description="Nucleophile" evidence="3">
    <location>
        <position position="345"/>
    </location>
</feature>
<sequence length="414" mass="44036">MPVEINFDGIVGPSHNYAGLSHGNLAATRNAGKVSHPRAAALQGIAKMRANLALGLTQGILLPHPRPDHSWLGRLGLTYADAPPHLQAQALSASSMWAANAATVSPAPDTADGRCHLTVANLVTMPHRSHEWPATLAQLRLAFADPAFAVHDAVPAPFGDEGAANHMRLCSSHGEPGVEVFVYGVAGGPFPARQHREASEAIARHHGLDPARTLFVRQSDEAIAAGAFHNDVVAVANERVLFAHEQAFANRDAVYADLRRLLPDIEIVEVPAAEVSLADAIASYLFNAQLVTTPQGPTLIVPGEARATPSVWRWLERHQAGNGPIRRVEVVDVRESMANGGGPACLRLRVVADPATIDPRFLVDAALLDRIAAVIETHWPDAIDPAAIGDPALIARIERGRLALLEALDLSVLA</sequence>
<reference evidence="4 5" key="1">
    <citation type="submission" date="2020-08" db="EMBL/GenBank/DDBJ databases">
        <title>Genomic Encyclopedia of Type Strains, Phase IV (KMG-IV): sequencing the most valuable type-strain genomes for metagenomic binning, comparative biology and taxonomic classification.</title>
        <authorList>
            <person name="Goeker M."/>
        </authorList>
    </citation>
    <scope>NUCLEOTIDE SEQUENCE [LARGE SCALE GENOMIC DNA]</scope>
    <source>
        <strain evidence="4 5">YC6723</strain>
    </source>
</reference>
<keyword evidence="2 3" id="KW-0378">Hydrolase</keyword>
<keyword evidence="5" id="KW-1185">Reference proteome</keyword>
<feature type="active site" evidence="3">
    <location>
        <position position="229"/>
    </location>
</feature>
<comment type="caution">
    <text evidence="4">The sequence shown here is derived from an EMBL/GenBank/DDBJ whole genome shotgun (WGS) entry which is preliminary data.</text>
</comment>
<name>A0A840F8G5_9SPHN</name>
<dbReference type="HAMAP" id="MF_01172">
    <property type="entry name" value="AstB"/>
    <property type="match status" value="1"/>
</dbReference>
<dbReference type="UniPathway" id="UPA00185">
    <property type="reaction ID" value="UER00280"/>
</dbReference>
<feature type="binding site" evidence="3">
    <location>
        <position position="100"/>
    </location>
    <ligand>
        <name>substrate</name>
    </ligand>
</feature>
<dbReference type="Pfam" id="PF04996">
    <property type="entry name" value="AstB"/>
    <property type="match status" value="1"/>
</dbReference>
<accession>A0A840F8G5</accession>
<dbReference type="EMBL" id="JACIEV010000005">
    <property type="protein sequence ID" value="MBB4154270.1"/>
    <property type="molecule type" value="Genomic_DNA"/>
</dbReference>